<name>A0A085ZQ74_9FLAO</name>
<protein>
    <submittedName>
        <fullName evidence="2">2-dehydro-3-deoxyphosphooctonate aldolase</fullName>
    </submittedName>
</protein>
<keyword evidence="1" id="KW-0732">Signal</keyword>
<accession>A0A085ZQ74</accession>
<evidence type="ECO:0000313" key="2">
    <source>
        <dbReference type="EMBL" id="KFF06588.1"/>
    </source>
</evidence>
<comment type="caution">
    <text evidence="2">The sequence shown here is derived from an EMBL/GenBank/DDBJ whole genome shotgun (WGS) entry which is preliminary data.</text>
</comment>
<reference evidence="2 3" key="1">
    <citation type="submission" date="2014-07" db="EMBL/GenBank/DDBJ databases">
        <title>Genome of Flavobacterium reichenbachii LMG 25512.</title>
        <authorList>
            <person name="Stropko S.J."/>
            <person name="Pipes S.E."/>
            <person name="Newman J.D."/>
        </authorList>
    </citation>
    <scope>NUCLEOTIDE SEQUENCE [LARGE SCALE GENOMIC DNA]</scope>
    <source>
        <strain evidence="2 3">LMG 25512</strain>
    </source>
</reference>
<dbReference type="STRING" id="362418.IW19_14195"/>
<sequence length="124" mass="13546">MRKLILAIAVVSILNSCNSTKNSNTVDTTYGYTEKNAVKVGGDFDGPKNEKKYLNSLTGPNGEEVSFSRLGSCCAFETKNSSFGGGMLDKYAVSYKGKKDTVTLYINMYDKTKLKAPDGFKLKD</sequence>
<keyword evidence="3" id="KW-1185">Reference proteome</keyword>
<organism evidence="2 3">
    <name type="scientific">Flavobacterium reichenbachii</name>
    <dbReference type="NCBI Taxonomy" id="362418"/>
    <lineage>
        <taxon>Bacteria</taxon>
        <taxon>Pseudomonadati</taxon>
        <taxon>Bacteroidota</taxon>
        <taxon>Flavobacteriia</taxon>
        <taxon>Flavobacteriales</taxon>
        <taxon>Flavobacteriaceae</taxon>
        <taxon>Flavobacterium</taxon>
    </lineage>
</organism>
<dbReference type="AlphaFoldDB" id="A0A085ZQ74"/>
<proteinExistence type="predicted"/>
<dbReference type="eggNOG" id="ENOG5033156">
    <property type="taxonomic scope" value="Bacteria"/>
</dbReference>
<feature type="signal peptide" evidence="1">
    <location>
        <begin position="1"/>
        <end position="21"/>
    </location>
</feature>
<evidence type="ECO:0000256" key="1">
    <source>
        <dbReference type="SAM" id="SignalP"/>
    </source>
</evidence>
<feature type="chain" id="PRO_5001801585" evidence="1">
    <location>
        <begin position="22"/>
        <end position="124"/>
    </location>
</feature>
<gene>
    <name evidence="2" type="ORF">IW19_14195</name>
</gene>
<dbReference type="EMBL" id="JPRL01000001">
    <property type="protein sequence ID" value="KFF06588.1"/>
    <property type="molecule type" value="Genomic_DNA"/>
</dbReference>
<dbReference type="Proteomes" id="UP000028715">
    <property type="component" value="Unassembled WGS sequence"/>
</dbReference>
<dbReference type="OrthoDB" id="5522619at2"/>
<evidence type="ECO:0000313" key="3">
    <source>
        <dbReference type="Proteomes" id="UP000028715"/>
    </source>
</evidence>
<dbReference type="RefSeq" id="WP_035685170.1">
    <property type="nucleotide sequence ID" value="NZ_JPRL01000001.1"/>
</dbReference>